<accession>A0ABQ1NFC9</accession>
<evidence type="ECO:0000256" key="1">
    <source>
        <dbReference type="SAM" id="Phobius"/>
    </source>
</evidence>
<keyword evidence="3" id="KW-1185">Reference proteome</keyword>
<keyword evidence="1" id="KW-1133">Transmembrane helix</keyword>
<dbReference type="EMBL" id="BMKI01000001">
    <property type="protein sequence ID" value="GGC75068.1"/>
    <property type="molecule type" value="Genomic_DNA"/>
</dbReference>
<evidence type="ECO:0000313" key="3">
    <source>
        <dbReference type="Proteomes" id="UP000630615"/>
    </source>
</evidence>
<sequence length="45" mass="5532">MMIFLIIDFFAKICKIFTFIIIVRMLYKIILQEKKEKAIRKSKKH</sequence>
<organism evidence="2 3">
    <name type="scientific">Enterococcus wangshanyuanii</name>
    <dbReference type="NCBI Taxonomy" id="2005703"/>
    <lineage>
        <taxon>Bacteria</taxon>
        <taxon>Bacillati</taxon>
        <taxon>Bacillota</taxon>
        <taxon>Bacilli</taxon>
        <taxon>Lactobacillales</taxon>
        <taxon>Enterococcaceae</taxon>
        <taxon>Enterococcus</taxon>
    </lineage>
</organism>
<keyword evidence="1" id="KW-0812">Transmembrane</keyword>
<comment type="caution">
    <text evidence="2">The sequence shown here is derived from an EMBL/GenBank/DDBJ whole genome shotgun (WGS) entry which is preliminary data.</text>
</comment>
<reference evidence="3" key="1">
    <citation type="journal article" date="2019" name="Int. J. Syst. Evol. Microbiol.">
        <title>The Global Catalogue of Microorganisms (GCM) 10K type strain sequencing project: providing services to taxonomists for standard genome sequencing and annotation.</title>
        <authorList>
            <consortium name="The Broad Institute Genomics Platform"/>
            <consortium name="The Broad Institute Genome Sequencing Center for Infectious Disease"/>
            <person name="Wu L."/>
            <person name="Ma J."/>
        </authorList>
    </citation>
    <scope>NUCLEOTIDE SEQUENCE [LARGE SCALE GENOMIC DNA]</scope>
    <source>
        <strain evidence="3">CGMCC 1.15942</strain>
    </source>
</reference>
<keyword evidence="1" id="KW-0472">Membrane</keyword>
<evidence type="ECO:0000313" key="2">
    <source>
        <dbReference type="EMBL" id="GGC75068.1"/>
    </source>
</evidence>
<protein>
    <submittedName>
        <fullName evidence="2">Uncharacterized protein</fullName>
    </submittedName>
</protein>
<dbReference type="Proteomes" id="UP000630615">
    <property type="component" value="Unassembled WGS sequence"/>
</dbReference>
<gene>
    <name evidence="2" type="ORF">GCM10011573_00760</name>
</gene>
<proteinExistence type="predicted"/>
<feature type="transmembrane region" description="Helical" evidence="1">
    <location>
        <begin position="6"/>
        <end position="27"/>
    </location>
</feature>
<name>A0ABQ1NFC9_9ENTE</name>